<dbReference type="AlphaFoldDB" id="A0A4P6UJY9"/>
<dbReference type="KEGG" id="hgr:DW355_06110"/>
<keyword evidence="1" id="KW-0489">Methyltransferase</keyword>
<dbReference type="GO" id="GO:0032259">
    <property type="term" value="P:methylation"/>
    <property type="evidence" value="ECO:0007669"/>
    <property type="project" value="UniProtKB-KW"/>
</dbReference>
<sequence length="335" mass="37170">MNREDTTCIACGSSTTVFIDRIWDDRYGCPGVFSVLQCGSCGQMVTMPRLTEADLPALYSQYYPRRNIDFDLLEKESALVGKKHARFKRWLAGTDNQGHYLAKPGQRVLDIGSGSCLSLLELRQLGVEPFGVEADPNVAVIAQRYGLNVHIGSIHDDPFPGQVFDLITLNQVIEHVPDPAALLRVVRDRLAPGGRIVLSFPNVSSWQRRLSGTRWINWHAPYHQHHFSRRSFALLARQQGYEVVNARSITPNLWTLLQLRAIGRAPDVGVASNAWQSGRAPGAGRPSFARRLKNALLRRLRTVVGGLLVVVNRIVDRLGAGDSLLVVLKKTADGH</sequence>
<protein>
    <submittedName>
        <fullName evidence="1">Class I SAM-dependent methyltransferase</fullName>
    </submittedName>
</protein>
<evidence type="ECO:0000313" key="2">
    <source>
        <dbReference type="Proteomes" id="UP000292939"/>
    </source>
</evidence>
<dbReference type="CDD" id="cd02440">
    <property type="entry name" value="AdoMet_MTases"/>
    <property type="match status" value="1"/>
</dbReference>
<dbReference type="PANTHER" id="PTHR43861">
    <property type="entry name" value="TRANS-ACONITATE 2-METHYLTRANSFERASE-RELATED"/>
    <property type="match status" value="1"/>
</dbReference>
<accession>A0A4P6UJY9</accession>
<reference evidence="1 2" key="1">
    <citation type="submission" date="2018-07" db="EMBL/GenBank/DDBJ databases">
        <title>Exploring interactions and the metabolic potential of the ultra-small soil bacteria Hylemonella gracilis.</title>
        <authorList>
            <person name="Tyc O."/>
            <person name="Kulkarni P."/>
            <person name="Gawehns F."/>
            <person name="Hundscheid M."/>
            <person name="Zweers H."/>
            <person name="Garbeva P."/>
        </authorList>
    </citation>
    <scope>NUCLEOTIDE SEQUENCE [LARGE SCALE GENOMIC DNA]</scope>
    <source>
        <strain evidence="1 2">NS1</strain>
    </source>
</reference>
<organism evidence="1 2">
    <name type="scientific">Hylemonella gracilis</name>
    <dbReference type="NCBI Taxonomy" id="80880"/>
    <lineage>
        <taxon>Bacteria</taxon>
        <taxon>Pseudomonadati</taxon>
        <taxon>Pseudomonadota</taxon>
        <taxon>Betaproteobacteria</taxon>
        <taxon>Burkholderiales</taxon>
        <taxon>Comamonadaceae</taxon>
        <taxon>Hylemonella</taxon>
    </lineage>
</organism>
<dbReference type="OrthoDB" id="9816564at2"/>
<dbReference type="SUPFAM" id="SSF53335">
    <property type="entry name" value="S-adenosyl-L-methionine-dependent methyltransferases"/>
    <property type="match status" value="1"/>
</dbReference>
<dbReference type="Pfam" id="PF13489">
    <property type="entry name" value="Methyltransf_23"/>
    <property type="match status" value="1"/>
</dbReference>
<dbReference type="EMBL" id="CP031395">
    <property type="protein sequence ID" value="QBK04420.1"/>
    <property type="molecule type" value="Genomic_DNA"/>
</dbReference>
<dbReference type="InterPro" id="IPR029063">
    <property type="entry name" value="SAM-dependent_MTases_sf"/>
</dbReference>
<dbReference type="Proteomes" id="UP000292939">
    <property type="component" value="Chromosome"/>
</dbReference>
<dbReference type="Gene3D" id="3.40.50.150">
    <property type="entry name" value="Vaccinia Virus protein VP39"/>
    <property type="match status" value="1"/>
</dbReference>
<keyword evidence="1" id="KW-0808">Transferase</keyword>
<proteinExistence type="predicted"/>
<gene>
    <name evidence="1" type="ORF">DW355_06110</name>
</gene>
<name>A0A4P6UJY9_9BURK</name>
<evidence type="ECO:0000313" key="1">
    <source>
        <dbReference type="EMBL" id="QBK04420.1"/>
    </source>
</evidence>
<dbReference type="GO" id="GO:0008168">
    <property type="term" value="F:methyltransferase activity"/>
    <property type="evidence" value="ECO:0007669"/>
    <property type="project" value="UniProtKB-KW"/>
</dbReference>